<dbReference type="SUPFAM" id="SSF47413">
    <property type="entry name" value="lambda repressor-like DNA-binding domains"/>
    <property type="match status" value="1"/>
</dbReference>
<gene>
    <name evidence="3" type="ORF">F9L07_28355</name>
</gene>
<protein>
    <recommendedName>
        <fullName evidence="2">HTH cro/C1-type domain-containing protein</fullName>
    </recommendedName>
</protein>
<name>A0A7J5DQV2_NOCSI</name>
<evidence type="ECO:0000313" key="4">
    <source>
        <dbReference type="Proteomes" id="UP000449906"/>
    </source>
</evidence>
<dbReference type="EMBL" id="WBVM01000007">
    <property type="protein sequence ID" value="KAB2806947.1"/>
    <property type="molecule type" value="Genomic_DNA"/>
</dbReference>
<organism evidence="3 4">
    <name type="scientific">Nocardioides simplex</name>
    <name type="common">Arthrobacter simplex</name>
    <dbReference type="NCBI Taxonomy" id="2045"/>
    <lineage>
        <taxon>Bacteria</taxon>
        <taxon>Bacillati</taxon>
        <taxon>Actinomycetota</taxon>
        <taxon>Actinomycetes</taxon>
        <taxon>Propionibacteriales</taxon>
        <taxon>Nocardioidaceae</taxon>
        <taxon>Pimelobacter</taxon>
    </lineage>
</organism>
<accession>A0A7J5DQV2</accession>
<feature type="region of interest" description="Disordered" evidence="1">
    <location>
        <begin position="86"/>
        <end position="110"/>
    </location>
</feature>
<dbReference type="GO" id="GO:0003677">
    <property type="term" value="F:DNA binding"/>
    <property type="evidence" value="ECO:0007669"/>
    <property type="project" value="InterPro"/>
</dbReference>
<dbReference type="AlphaFoldDB" id="A0A7J5DQV2"/>
<evidence type="ECO:0000313" key="3">
    <source>
        <dbReference type="EMBL" id="KAB2806947.1"/>
    </source>
</evidence>
<proteinExistence type="predicted"/>
<dbReference type="InterPro" id="IPR001387">
    <property type="entry name" value="Cro/C1-type_HTH"/>
</dbReference>
<evidence type="ECO:0000259" key="2">
    <source>
        <dbReference type="PROSITE" id="PS50943"/>
    </source>
</evidence>
<feature type="domain" description="HTH cro/C1-type" evidence="2">
    <location>
        <begin position="32"/>
        <end position="74"/>
    </location>
</feature>
<dbReference type="Gene3D" id="1.10.260.40">
    <property type="entry name" value="lambda repressor-like DNA-binding domains"/>
    <property type="match status" value="1"/>
</dbReference>
<sequence>MDAAREQGERLAAAMPAVIEQARWDAKLRSARALAAAAGMTHTYLNARLAGDIVFTVRDLGSLGVALGVDPAELLRRAAEIAALEDEHEEIAAHDSEGTIEEEQEAPEFP</sequence>
<comment type="caution">
    <text evidence="3">The sequence shown here is derived from an EMBL/GenBank/DDBJ whole genome shotgun (WGS) entry which is preliminary data.</text>
</comment>
<dbReference type="RefSeq" id="WP_151583270.1">
    <property type="nucleotide sequence ID" value="NZ_WBVM01000007.1"/>
</dbReference>
<evidence type="ECO:0000256" key="1">
    <source>
        <dbReference type="SAM" id="MobiDB-lite"/>
    </source>
</evidence>
<dbReference type="InterPro" id="IPR010982">
    <property type="entry name" value="Lambda_DNA-bd_dom_sf"/>
</dbReference>
<reference evidence="3 4" key="1">
    <citation type="submission" date="2019-09" db="EMBL/GenBank/DDBJ databases">
        <title>Pimelobacter sp. isolated from Paulinella.</title>
        <authorList>
            <person name="Jeong S.E."/>
        </authorList>
    </citation>
    <scope>NUCLEOTIDE SEQUENCE [LARGE SCALE GENOMIC DNA]</scope>
    <source>
        <strain evidence="3 4">Pch-N</strain>
    </source>
</reference>
<dbReference type="Proteomes" id="UP000449906">
    <property type="component" value="Unassembled WGS sequence"/>
</dbReference>
<feature type="compositionally biased region" description="Acidic residues" evidence="1">
    <location>
        <begin position="98"/>
        <end position="110"/>
    </location>
</feature>
<dbReference type="PROSITE" id="PS50943">
    <property type="entry name" value="HTH_CROC1"/>
    <property type="match status" value="1"/>
</dbReference>